<feature type="domain" description="Peptidase M16 C-terminal" evidence="7">
    <location>
        <begin position="693"/>
        <end position="871"/>
    </location>
</feature>
<dbReference type="AlphaFoldDB" id="A0A4V1KQK2"/>
<sequence>MQAIKLLKRMNFYNLLWICFLVYSPFAYGQTKADAVETGIRSGTLDNGMRYIIHSKEAWEGQRVSMNLYVQAGSAMEQEGQTDMAHFMEHLPYAVLRDEGEENYEIVRDAIRVKDLHLQAATYKKVTPYYYKFNPESTSLYKKGLNLFSRLIGGNLEPVPAIIKSEQETFYQEYIYRNGSERYTKKRLLNILSKAFSRAIRPKNYYEHIKGFDWDAVSTFYRNWYHPQRAILVMVGPITDLDHAAQDIEAYFGKLKATPAQKLVYPKMEYLQRPNQFIQLEHGDIDEQELSETKIDLYWRNQIPPKAEPKALQYKWMYEMLYELIGDHLRQIPTTYDLNYTLGIDKSGDLPALGLKLKTFTGRERDAVEEVAAALNQLKKQGVDEAAYQKYRQRELKAIDRRDTNTLGSVLSIYDQRMLAEESLEFDQFALKKHWLAELTPAKVNTALKDFLKAGPQDIGILAPKGAAVLNLSEAEFRSWLQQSEADRIKANQVQEPKLIPDSLIARLPRVASQDLGTDALGGQLIQLANGARVVLYPQEGAPLKLHGFRTVGASNLNKEDFVKAHLVPKWVHNSGAGSYTHFEMQRMLTDLGMIYGRALYVNQGESGIKLQAPAERLEALLQLAHLYLSATREGPAAFAYWKEDEYLFYKSPPYGREEHDLTVMSKKVLNEVNPGLTAEERYKAVQQSIMTELKEIYQSLFQHPQEFLFLLSGDFKEAEVIPLLEAYLGNLPISENQVKREEKVVSSLPKGPLEKVYTIPGILPSDLKLKIQYTYPIVREDWQSQVDLKLMSQVIATRLKELRNVKKRGLYLMGTVSFVDLKSQRGNLVIVLPTLKGMEDVLISDVEELITWFQEHPVSEQELNSIKSNLYTSSIIGNSVSDKAYRYYKWELETPKPEDVKGYINTITAQDVQLMLQQKLVRAHRYIFMGQGTVTPLE</sequence>
<gene>
    <name evidence="8" type="ORF">DSL99_4026</name>
</gene>
<protein>
    <submittedName>
        <fullName evidence="8">Putative Zn-dependent peptidase</fullName>
    </submittedName>
</protein>
<dbReference type="GO" id="GO:0008237">
    <property type="term" value="F:metallopeptidase activity"/>
    <property type="evidence" value="ECO:0007669"/>
    <property type="project" value="UniProtKB-KW"/>
</dbReference>
<feature type="domain" description="Peptidase M16 C-terminal" evidence="7">
    <location>
        <begin position="215"/>
        <end position="393"/>
    </location>
</feature>
<comment type="caution">
    <text evidence="8">The sequence shown here is derived from an EMBL/GenBank/DDBJ whole genome shotgun (WGS) entry which is preliminary data.</text>
</comment>
<dbReference type="InterPro" id="IPR011249">
    <property type="entry name" value="Metalloenz_LuxS/M16"/>
</dbReference>
<accession>A0A4V1KQK2</accession>
<keyword evidence="3" id="KW-0378">Hydrolase</keyword>
<proteinExistence type="inferred from homology"/>
<dbReference type="Gene3D" id="3.30.830.10">
    <property type="entry name" value="Metalloenzyme, LuxS/M16 peptidase-like"/>
    <property type="match status" value="4"/>
</dbReference>
<dbReference type="Proteomes" id="UP000290608">
    <property type="component" value="Unassembled WGS sequence"/>
</dbReference>
<name>A0A4V1KQK2_9FLAO</name>
<dbReference type="InterPro" id="IPR007863">
    <property type="entry name" value="Peptidase_M16_C"/>
</dbReference>
<evidence type="ECO:0000313" key="8">
    <source>
        <dbReference type="EMBL" id="RXG21702.1"/>
    </source>
</evidence>
<dbReference type="GO" id="GO:0046872">
    <property type="term" value="F:metal ion binding"/>
    <property type="evidence" value="ECO:0007669"/>
    <property type="project" value="InterPro"/>
</dbReference>
<keyword evidence="5" id="KW-0482">Metalloprotease</keyword>
<dbReference type="PANTHER" id="PTHR43690">
    <property type="entry name" value="NARDILYSIN"/>
    <property type="match status" value="1"/>
</dbReference>
<evidence type="ECO:0000313" key="9">
    <source>
        <dbReference type="Proteomes" id="UP000290608"/>
    </source>
</evidence>
<evidence type="ECO:0000256" key="4">
    <source>
        <dbReference type="ARBA" id="ARBA00022833"/>
    </source>
</evidence>
<evidence type="ECO:0000259" key="7">
    <source>
        <dbReference type="Pfam" id="PF05193"/>
    </source>
</evidence>
<dbReference type="PANTHER" id="PTHR43690:SF17">
    <property type="entry name" value="PROTEIN YHJJ"/>
    <property type="match status" value="1"/>
</dbReference>
<keyword evidence="4" id="KW-0862">Zinc</keyword>
<dbReference type="EMBL" id="QOVL01000031">
    <property type="protein sequence ID" value="RXG21702.1"/>
    <property type="molecule type" value="Genomic_DNA"/>
</dbReference>
<dbReference type="Pfam" id="PF05193">
    <property type="entry name" value="Peptidase_M16_C"/>
    <property type="match status" value="2"/>
</dbReference>
<dbReference type="SUPFAM" id="SSF63411">
    <property type="entry name" value="LuxS/MPP-like metallohydrolase"/>
    <property type="match status" value="3"/>
</dbReference>
<evidence type="ECO:0000256" key="3">
    <source>
        <dbReference type="ARBA" id="ARBA00022801"/>
    </source>
</evidence>
<evidence type="ECO:0000259" key="6">
    <source>
        <dbReference type="Pfam" id="PF00675"/>
    </source>
</evidence>
<dbReference type="InterPro" id="IPR050626">
    <property type="entry name" value="Peptidase_M16"/>
</dbReference>
<feature type="domain" description="Peptidase M16 N-terminal" evidence="6">
    <location>
        <begin position="60"/>
        <end position="138"/>
    </location>
</feature>
<reference evidence="8 9" key="1">
    <citation type="submission" date="2018-07" db="EMBL/GenBank/DDBJ databases">
        <title>Leeuwenhoekiella genomics.</title>
        <authorList>
            <person name="Tahon G."/>
            <person name="Willems A."/>
        </authorList>
    </citation>
    <scope>NUCLEOTIDE SEQUENCE [LARGE SCALE GENOMIC DNA]</scope>
    <source>
        <strain evidence="8 9">LMG 1345</strain>
    </source>
</reference>
<dbReference type="Pfam" id="PF00675">
    <property type="entry name" value="Peptidase_M16"/>
    <property type="match status" value="1"/>
</dbReference>
<organism evidence="8 9">
    <name type="scientific">Leeuwenhoekiella marinoflava</name>
    <dbReference type="NCBI Taxonomy" id="988"/>
    <lineage>
        <taxon>Bacteria</taxon>
        <taxon>Pseudomonadati</taxon>
        <taxon>Bacteroidota</taxon>
        <taxon>Flavobacteriia</taxon>
        <taxon>Flavobacteriales</taxon>
        <taxon>Flavobacteriaceae</taxon>
        <taxon>Leeuwenhoekiella</taxon>
    </lineage>
</organism>
<keyword evidence="2" id="KW-0645">Protease</keyword>
<evidence type="ECO:0000256" key="5">
    <source>
        <dbReference type="ARBA" id="ARBA00023049"/>
    </source>
</evidence>
<dbReference type="InterPro" id="IPR011765">
    <property type="entry name" value="Pept_M16_N"/>
</dbReference>
<dbReference type="STRING" id="1122159.SAMN02745246_03351"/>
<evidence type="ECO:0000256" key="1">
    <source>
        <dbReference type="ARBA" id="ARBA00007261"/>
    </source>
</evidence>
<evidence type="ECO:0000256" key="2">
    <source>
        <dbReference type="ARBA" id="ARBA00022670"/>
    </source>
</evidence>
<comment type="similarity">
    <text evidence="1">Belongs to the peptidase M16 family.</text>
</comment>
<dbReference type="GO" id="GO:0006508">
    <property type="term" value="P:proteolysis"/>
    <property type="evidence" value="ECO:0007669"/>
    <property type="project" value="UniProtKB-KW"/>
</dbReference>